<keyword evidence="3" id="KW-1185">Reference proteome</keyword>
<evidence type="ECO:0000313" key="2">
    <source>
        <dbReference type="EMBL" id="KAJ1149727.1"/>
    </source>
</evidence>
<feature type="compositionally biased region" description="Basic and acidic residues" evidence="1">
    <location>
        <begin position="27"/>
        <end position="36"/>
    </location>
</feature>
<reference evidence="2" key="1">
    <citation type="journal article" date="2022" name="bioRxiv">
        <title>Sequencing and chromosome-scale assembly of the giantPleurodeles waltlgenome.</title>
        <authorList>
            <person name="Brown T."/>
            <person name="Elewa A."/>
            <person name="Iarovenko S."/>
            <person name="Subramanian E."/>
            <person name="Araus A.J."/>
            <person name="Petzold A."/>
            <person name="Susuki M."/>
            <person name="Suzuki K.-i.T."/>
            <person name="Hayashi T."/>
            <person name="Toyoda A."/>
            <person name="Oliveira C."/>
            <person name="Osipova E."/>
            <person name="Leigh N.D."/>
            <person name="Simon A."/>
            <person name="Yun M.H."/>
        </authorList>
    </citation>
    <scope>NUCLEOTIDE SEQUENCE</scope>
    <source>
        <strain evidence="2">20211129_DDA</strain>
        <tissue evidence="2">Liver</tissue>
    </source>
</reference>
<feature type="compositionally biased region" description="Basic residues" evidence="1">
    <location>
        <begin position="99"/>
        <end position="108"/>
    </location>
</feature>
<dbReference type="AlphaFoldDB" id="A0AAV7RAJ2"/>
<gene>
    <name evidence="2" type="ORF">NDU88_002532</name>
</gene>
<sequence length="108" mass="11854">MLSEEITAATRTLWKSKRIKSTLLEVPPRHEREKGRNKSTLGDAPGAQKAIKRHPQGTSGHPFLEPGDPCGRATEKETLAGPAVDGEGFPWARPPCGLRKSRPRHTPK</sequence>
<comment type="caution">
    <text evidence="2">The sequence shown here is derived from an EMBL/GenBank/DDBJ whole genome shotgun (WGS) entry which is preliminary data.</text>
</comment>
<evidence type="ECO:0000256" key="1">
    <source>
        <dbReference type="SAM" id="MobiDB-lite"/>
    </source>
</evidence>
<protein>
    <submittedName>
        <fullName evidence="2">Uncharacterized protein</fullName>
    </submittedName>
</protein>
<dbReference type="Proteomes" id="UP001066276">
    <property type="component" value="Chromosome 5"/>
</dbReference>
<organism evidence="2 3">
    <name type="scientific">Pleurodeles waltl</name>
    <name type="common">Iberian ribbed newt</name>
    <dbReference type="NCBI Taxonomy" id="8319"/>
    <lineage>
        <taxon>Eukaryota</taxon>
        <taxon>Metazoa</taxon>
        <taxon>Chordata</taxon>
        <taxon>Craniata</taxon>
        <taxon>Vertebrata</taxon>
        <taxon>Euteleostomi</taxon>
        <taxon>Amphibia</taxon>
        <taxon>Batrachia</taxon>
        <taxon>Caudata</taxon>
        <taxon>Salamandroidea</taxon>
        <taxon>Salamandridae</taxon>
        <taxon>Pleurodelinae</taxon>
        <taxon>Pleurodeles</taxon>
    </lineage>
</organism>
<feature type="region of interest" description="Disordered" evidence="1">
    <location>
        <begin position="27"/>
        <end position="108"/>
    </location>
</feature>
<evidence type="ECO:0000313" key="3">
    <source>
        <dbReference type="Proteomes" id="UP001066276"/>
    </source>
</evidence>
<name>A0AAV7RAJ2_PLEWA</name>
<dbReference type="EMBL" id="JANPWB010000009">
    <property type="protein sequence ID" value="KAJ1149727.1"/>
    <property type="molecule type" value="Genomic_DNA"/>
</dbReference>
<accession>A0AAV7RAJ2</accession>
<proteinExistence type="predicted"/>